<reference evidence="1 2" key="1">
    <citation type="journal article" date="2006" name="J. Bacteriol.">
        <title>Complete genome sequence of Yersinia pestis strains Antiqua and Nepal516: evidence of gene reduction in an emerging pathogen.</title>
        <authorList>
            <person name="Chain P.S."/>
            <person name="Hu P."/>
            <person name="Malfatti S.A."/>
            <person name="Radnedge L."/>
            <person name="Larimer F."/>
            <person name="Vergez L.M."/>
            <person name="Worsham P."/>
            <person name="Chu M.C."/>
            <person name="Andersen G.L."/>
        </authorList>
    </citation>
    <scope>NUCLEOTIDE SEQUENCE [LARGE SCALE GENOMIC DNA]</scope>
    <source>
        <strain evidence="1 2">Antiqua</strain>
    </source>
</reference>
<organism evidence="1 2">
    <name type="scientific">Yersinia pestis bv. Antiqua (strain Antiqua)</name>
    <dbReference type="NCBI Taxonomy" id="360102"/>
    <lineage>
        <taxon>Bacteria</taxon>
        <taxon>Pseudomonadati</taxon>
        <taxon>Pseudomonadota</taxon>
        <taxon>Gammaproteobacteria</taxon>
        <taxon>Enterobacterales</taxon>
        <taxon>Yersiniaceae</taxon>
        <taxon>Yersinia</taxon>
    </lineage>
</organism>
<proteinExistence type="predicted"/>
<dbReference type="EMBL" id="CP000308">
    <property type="protein sequence ID" value="ABG12859.1"/>
    <property type="molecule type" value="Genomic_DNA"/>
</dbReference>
<gene>
    <name evidence="1" type="ordered locus">YPA_0891</name>
</gene>
<dbReference type="Proteomes" id="UP000001971">
    <property type="component" value="Chromosome"/>
</dbReference>
<evidence type="ECO:0000313" key="1">
    <source>
        <dbReference type="EMBL" id="ABG12859.1"/>
    </source>
</evidence>
<protein>
    <submittedName>
        <fullName evidence="1">Uncharacterized protein</fullName>
    </submittedName>
</protein>
<evidence type="ECO:0000313" key="2">
    <source>
        <dbReference type="Proteomes" id="UP000001971"/>
    </source>
</evidence>
<name>A0A0H2Y5I5_YERPA</name>
<dbReference type="AlphaFoldDB" id="A0A0H2Y5I5"/>
<accession>A0A0H2Y5I5</accession>
<dbReference type="KEGG" id="ypa:YPA_0891"/>
<sequence>MSLQFCEKYAAYFSAKVGVGLSTIEDKYSNANTPLARFSSYRDVSTAFTGILPKVI</sequence>